<dbReference type="GO" id="GO:0007155">
    <property type="term" value="P:cell adhesion"/>
    <property type="evidence" value="ECO:0007669"/>
    <property type="project" value="TreeGrafter"/>
</dbReference>
<protein>
    <submittedName>
        <fullName evidence="3">Fasciclin domain</fullName>
    </submittedName>
</protein>
<organism evidence="3 4">
    <name type="scientific">Popillia japonica</name>
    <name type="common">Japanese beetle</name>
    <dbReference type="NCBI Taxonomy" id="7064"/>
    <lineage>
        <taxon>Eukaryota</taxon>
        <taxon>Metazoa</taxon>
        <taxon>Ecdysozoa</taxon>
        <taxon>Arthropoda</taxon>
        <taxon>Hexapoda</taxon>
        <taxon>Insecta</taxon>
        <taxon>Pterygota</taxon>
        <taxon>Neoptera</taxon>
        <taxon>Endopterygota</taxon>
        <taxon>Coleoptera</taxon>
        <taxon>Polyphaga</taxon>
        <taxon>Scarabaeiformia</taxon>
        <taxon>Scarabaeidae</taxon>
        <taxon>Rutelinae</taxon>
        <taxon>Popillia</taxon>
    </lineage>
</organism>
<dbReference type="GO" id="GO:0030198">
    <property type="term" value="P:extracellular matrix organization"/>
    <property type="evidence" value="ECO:0007669"/>
    <property type="project" value="TreeGrafter"/>
</dbReference>
<dbReference type="InterPro" id="IPR050904">
    <property type="entry name" value="Adhesion/Biosynth-related"/>
</dbReference>
<dbReference type="InterPro" id="IPR000782">
    <property type="entry name" value="FAS1_domain"/>
</dbReference>
<dbReference type="Pfam" id="PF02469">
    <property type="entry name" value="Fasciclin"/>
    <property type="match status" value="3"/>
</dbReference>
<reference evidence="3 4" key="1">
    <citation type="journal article" date="2024" name="BMC Genomics">
        <title>De novo assembly and annotation of Popillia japonica's genome with initial clues to its potential as an invasive pest.</title>
        <authorList>
            <person name="Cucini C."/>
            <person name="Boschi S."/>
            <person name="Funari R."/>
            <person name="Cardaioli E."/>
            <person name="Iannotti N."/>
            <person name="Marturano G."/>
            <person name="Paoli F."/>
            <person name="Bruttini M."/>
            <person name="Carapelli A."/>
            <person name="Frati F."/>
            <person name="Nardi F."/>
        </authorList>
    </citation>
    <scope>NUCLEOTIDE SEQUENCE [LARGE SCALE GENOMIC DNA]</scope>
    <source>
        <strain evidence="3">DMR45628</strain>
    </source>
</reference>
<dbReference type="Proteomes" id="UP001458880">
    <property type="component" value="Unassembled WGS sequence"/>
</dbReference>
<dbReference type="Gene3D" id="2.30.180.10">
    <property type="entry name" value="FAS1 domain"/>
    <property type="match status" value="3"/>
</dbReference>
<evidence type="ECO:0000256" key="1">
    <source>
        <dbReference type="SAM" id="SignalP"/>
    </source>
</evidence>
<feature type="domain" description="FAS1" evidence="2">
    <location>
        <begin position="165"/>
        <end position="309"/>
    </location>
</feature>
<proteinExistence type="predicted"/>
<feature type="domain" description="FAS1" evidence="2">
    <location>
        <begin position="321"/>
        <end position="468"/>
    </location>
</feature>
<dbReference type="GO" id="GO:0031012">
    <property type="term" value="C:extracellular matrix"/>
    <property type="evidence" value="ECO:0007669"/>
    <property type="project" value="TreeGrafter"/>
</dbReference>
<dbReference type="PROSITE" id="PS50213">
    <property type="entry name" value="FAS1"/>
    <property type="match status" value="3"/>
</dbReference>
<dbReference type="EMBL" id="JASPKY010000009">
    <property type="protein sequence ID" value="KAK9753855.1"/>
    <property type="molecule type" value="Genomic_DNA"/>
</dbReference>
<dbReference type="AlphaFoldDB" id="A0AAW1N617"/>
<name>A0AAW1N617_POPJA</name>
<keyword evidence="4" id="KW-1185">Reference proteome</keyword>
<dbReference type="GO" id="GO:0005615">
    <property type="term" value="C:extracellular space"/>
    <property type="evidence" value="ECO:0007669"/>
    <property type="project" value="TreeGrafter"/>
</dbReference>
<dbReference type="SUPFAM" id="SSF82153">
    <property type="entry name" value="FAS1 domain"/>
    <property type="match status" value="3"/>
</dbReference>
<evidence type="ECO:0000313" key="4">
    <source>
        <dbReference type="Proteomes" id="UP001458880"/>
    </source>
</evidence>
<feature type="chain" id="PRO_5043396554" evidence="1">
    <location>
        <begin position="22"/>
        <end position="497"/>
    </location>
</feature>
<accession>A0AAW1N617</accession>
<feature type="domain" description="FAS1" evidence="2">
    <location>
        <begin position="25"/>
        <end position="155"/>
    </location>
</feature>
<sequence>MMCARLTTIFLLLIVLKRREAVLRKLPVLKYIAQHDDLNKFYSQLYMSALSRSSLNYREVTVFAPVNEAFRRFGGDLNQNLTSYHVAYNAYRLRDLNTYLEPIQKGLPPLWVTKLNGDIYVNNAMILLSRSDYHANNRQDNLGKPQVLHIIDEVLDPIATNLENPQSAYDFLRKSKDYGVKKFVRKIEEYKLEDLFNEDGGNTYFIPADEAMDEYKSKMTDSYIIKAHIIPKRVLFTRPVPKNSIYDTLADVDYIYILLSFLNEKDRYYVKSNTILGDATHQNGEIKSEIIHANIPVKNGVIHIIKRPLGVFDKILTKFPYLPILDKLSNDPYLNITYNLGEKSGFNQLLSQPKKFTFFVPKDQAWSSLKNLYDYDKLLRLGYMNEIKKVLGRHLIVGDIPYSMETLYNASSSNCVYLKTSSGRACFTILYKSGDKKFVIKWNNIYIDVYKANYECSNGLIHIIDRPLVTNSDYENVPEESGSFLQLWNALHKILTS</sequence>
<gene>
    <name evidence="3" type="ORF">QE152_g1459</name>
</gene>
<dbReference type="InterPro" id="IPR036378">
    <property type="entry name" value="FAS1_dom_sf"/>
</dbReference>
<dbReference type="SMART" id="SM00554">
    <property type="entry name" value="FAS1"/>
    <property type="match status" value="3"/>
</dbReference>
<comment type="caution">
    <text evidence="3">The sequence shown here is derived from an EMBL/GenBank/DDBJ whole genome shotgun (WGS) entry which is preliminary data.</text>
</comment>
<evidence type="ECO:0000313" key="3">
    <source>
        <dbReference type="EMBL" id="KAK9753855.1"/>
    </source>
</evidence>
<feature type="signal peptide" evidence="1">
    <location>
        <begin position="1"/>
        <end position="21"/>
    </location>
</feature>
<dbReference type="GO" id="GO:0050839">
    <property type="term" value="F:cell adhesion molecule binding"/>
    <property type="evidence" value="ECO:0007669"/>
    <property type="project" value="TreeGrafter"/>
</dbReference>
<keyword evidence="1" id="KW-0732">Signal</keyword>
<dbReference type="PANTHER" id="PTHR10900">
    <property type="entry name" value="PERIOSTIN-RELATED"/>
    <property type="match status" value="1"/>
</dbReference>
<dbReference type="PANTHER" id="PTHR10900:SF80">
    <property type="entry name" value="FASCICLIN-1"/>
    <property type="match status" value="1"/>
</dbReference>
<evidence type="ECO:0000259" key="2">
    <source>
        <dbReference type="PROSITE" id="PS50213"/>
    </source>
</evidence>